<sequence>MYDKGNATYTSHDNYTHECKCKQDSKGWHMDCKVDAGLQQHVRSFNTRMNGYVDVTQQILDRSLLALNQKQSTQSLYTFSQYSKDLAFVPIQGTWPTVGGLYEADAKRICQEEINKYDALQRCQLEAKVNFAGIIDMCVEDIKITGDVAMVSTAVHTAMSMCVEVVVKNPTVFVPGDPATLNLLLNRPCIGNCSGNGICTQGKCNCKSGFDGNDCSVDITKQPVIQQIVSGDKCDIQLGPCQKIYMSVSNFYHTTESRCHLLEKTFSNGHFVETGYGFHTTAEQLTSKDISCLLPSQSDVQGKSIVAYTVSVTSDGEKYSPSKTIVIYDSACMTCDANSNCAIKPQTCMIDGNCRVANIVKPDDQTYRCVPQVNNTAWTNEGLIITRADIWTRKQYGCVCNFNTIEMDCACCEEGAVQCPYGSHHQCVQSGSLSSCGTLMPAPLYGIDGYTRSLTGCVCDHNKSLLDCACCQNGGVQCGSHFRNQCVQFGHLDQCGQKQYVFGP</sequence>
<name>A0ABD3UF85_SINWO</name>
<proteinExistence type="predicted"/>
<dbReference type="InterPro" id="IPR000742">
    <property type="entry name" value="EGF"/>
</dbReference>
<dbReference type="Gene3D" id="2.60.120.260">
    <property type="entry name" value="Galactose-binding domain-like"/>
    <property type="match status" value="1"/>
</dbReference>
<dbReference type="Pfam" id="PF26129">
    <property type="entry name" value="Vwde"/>
    <property type="match status" value="1"/>
</dbReference>
<protein>
    <recommendedName>
        <fullName evidence="1">EGF-like domain-containing protein</fullName>
    </recommendedName>
</protein>
<evidence type="ECO:0000313" key="2">
    <source>
        <dbReference type="EMBL" id="KAL3847238.1"/>
    </source>
</evidence>
<reference evidence="2 3" key="1">
    <citation type="submission" date="2024-11" db="EMBL/GenBank/DDBJ databases">
        <title>Chromosome-level genome assembly of the freshwater bivalve Anodonta woodiana.</title>
        <authorList>
            <person name="Chen X."/>
        </authorList>
    </citation>
    <scope>NUCLEOTIDE SEQUENCE [LARGE SCALE GENOMIC DNA]</scope>
    <source>
        <strain evidence="2">MN2024</strain>
        <tissue evidence="2">Gills</tissue>
    </source>
</reference>
<organism evidence="2 3">
    <name type="scientific">Sinanodonta woodiana</name>
    <name type="common">Chinese pond mussel</name>
    <name type="synonym">Anodonta woodiana</name>
    <dbReference type="NCBI Taxonomy" id="1069815"/>
    <lineage>
        <taxon>Eukaryota</taxon>
        <taxon>Metazoa</taxon>
        <taxon>Spiralia</taxon>
        <taxon>Lophotrochozoa</taxon>
        <taxon>Mollusca</taxon>
        <taxon>Bivalvia</taxon>
        <taxon>Autobranchia</taxon>
        <taxon>Heteroconchia</taxon>
        <taxon>Palaeoheterodonta</taxon>
        <taxon>Unionida</taxon>
        <taxon>Unionoidea</taxon>
        <taxon>Unionidae</taxon>
        <taxon>Unioninae</taxon>
        <taxon>Sinanodonta</taxon>
    </lineage>
</organism>
<dbReference type="Pfam" id="PF23106">
    <property type="entry name" value="EGF_Teneurin"/>
    <property type="match status" value="1"/>
</dbReference>
<dbReference type="PROSITE" id="PS01186">
    <property type="entry name" value="EGF_2"/>
    <property type="match status" value="1"/>
</dbReference>
<keyword evidence="3" id="KW-1185">Reference proteome</keyword>
<dbReference type="InterPro" id="IPR058727">
    <property type="entry name" value="Helical_Vwde"/>
</dbReference>
<comment type="caution">
    <text evidence="2">The sequence shown here is derived from an EMBL/GenBank/DDBJ whole genome shotgun (WGS) entry which is preliminary data.</text>
</comment>
<evidence type="ECO:0000313" key="3">
    <source>
        <dbReference type="Proteomes" id="UP001634394"/>
    </source>
</evidence>
<dbReference type="EMBL" id="JBJQND010000016">
    <property type="protein sequence ID" value="KAL3847238.1"/>
    <property type="molecule type" value="Genomic_DNA"/>
</dbReference>
<evidence type="ECO:0000259" key="1">
    <source>
        <dbReference type="PROSITE" id="PS01186"/>
    </source>
</evidence>
<accession>A0ABD3UF85</accession>
<feature type="domain" description="EGF-like" evidence="1">
    <location>
        <begin position="204"/>
        <end position="215"/>
    </location>
</feature>
<gene>
    <name evidence="2" type="ORF">ACJMK2_018160</name>
</gene>
<dbReference type="Proteomes" id="UP001634394">
    <property type="component" value="Unassembled WGS sequence"/>
</dbReference>
<dbReference type="AlphaFoldDB" id="A0ABD3UF85"/>